<keyword evidence="2" id="KW-1185">Reference proteome</keyword>
<accession>A0A140HL66</accession>
<proteinExistence type="predicted"/>
<protein>
    <submittedName>
        <fullName evidence="1">Uncharacterized protein</fullName>
    </submittedName>
</protein>
<evidence type="ECO:0000313" key="1">
    <source>
        <dbReference type="EMBL" id="AMO25599.1"/>
    </source>
</evidence>
<organism evidence="1 2">
    <name type="scientific">Ramlibacter tataouinensis</name>
    <dbReference type="NCBI Taxonomy" id="94132"/>
    <lineage>
        <taxon>Bacteria</taxon>
        <taxon>Pseudomonadati</taxon>
        <taxon>Pseudomonadota</taxon>
        <taxon>Betaproteobacteria</taxon>
        <taxon>Burkholderiales</taxon>
        <taxon>Comamonadaceae</taxon>
        <taxon>Ramlibacter</taxon>
    </lineage>
</organism>
<evidence type="ECO:0000313" key="2">
    <source>
        <dbReference type="Proteomes" id="UP000070433"/>
    </source>
</evidence>
<dbReference type="RefSeq" id="WP_227820390.1">
    <property type="nucleotide sequence ID" value="NZ_CP010951.1"/>
</dbReference>
<sequence>MKIGDLEYRFTRGSDVVRDGMFLEADVVGAAERRTVAEVFYSDATGKFSVTLFEESVPAELVEFLIADAKACLPPTHGDADG</sequence>
<dbReference type="Proteomes" id="UP000070433">
    <property type="component" value="Chromosome"/>
</dbReference>
<dbReference type="EMBL" id="CP010951">
    <property type="protein sequence ID" value="AMO25599.1"/>
    <property type="molecule type" value="Genomic_DNA"/>
</dbReference>
<gene>
    <name evidence="1" type="ORF">UC35_19925</name>
</gene>
<reference evidence="1 2" key="1">
    <citation type="journal article" date="2014" name="Int. J. Syst. Evol. Microbiol.">
        <title>Ramlibacter solisilvae sp. nov., isolated from forest soil, and emended description of the genus Ramlibacter.</title>
        <authorList>
            <person name="Lee H.J."/>
            <person name="Lee S.H."/>
            <person name="Lee S.S."/>
            <person name="Lee J.S."/>
            <person name="Kim Y."/>
            <person name="Kim S.C."/>
            <person name="Jeon C.O."/>
        </authorList>
    </citation>
    <scope>NUCLEOTIDE SEQUENCE [LARGE SCALE GENOMIC DNA]</scope>
    <source>
        <strain evidence="1 2">5-10</strain>
    </source>
</reference>
<dbReference type="AlphaFoldDB" id="A0A140HL66"/>
<name>A0A140HL66_9BURK</name>